<accession>A0A7Z0WQ16</accession>
<comment type="caution">
    <text evidence="4">The sequence shown here is derived from an EMBL/GenBank/DDBJ whole genome shotgun (WGS) entry which is preliminary data.</text>
</comment>
<proteinExistence type="predicted"/>
<keyword evidence="2" id="KW-0812">Transmembrane</keyword>
<organism evidence="4 5">
    <name type="scientific">Actinophytocola xinjiangensis</name>
    <dbReference type="NCBI Taxonomy" id="485602"/>
    <lineage>
        <taxon>Bacteria</taxon>
        <taxon>Bacillati</taxon>
        <taxon>Actinomycetota</taxon>
        <taxon>Actinomycetes</taxon>
        <taxon>Pseudonocardiales</taxon>
        <taxon>Pseudonocardiaceae</taxon>
    </lineage>
</organism>
<dbReference type="AlphaFoldDB" id="A0A7Z0WQ16"/>
<feature type="region of interest" description="Disordered" evidence="1">
    <location>
        <begin position="323"/>
        <end position="390"/>
    </location>
</feature>
<evidence type="ECO:0000313" key="5">
    <source>
        <dbReference type="Proteomes" id="UP000185696"/>
    </source>
</evidence>
<evidence type="ECO:0000313" key="4">
    <source>
        <dbReference type="EMBL" id="OLF12297.1"/>
    </source>
</evidence>
<dbReference type="Proteomes" id="UP000185696">
    <property type="component" value="Unassembled WGS sequence"/>
</dbReference>
<evidence type="ECO:0000256" key="1">
    <source>
        <dbReference type="SAM" id="MobiDB-lite"/>
    </source>
</evidence>
<reference evidence="4 5" key="1">
    <citation type="submission" date="2016-12" db="EMBL/GenBank/DDBJ databases">
        <title>The draft genome sequence of Actinophytocola xinjiangensis.</title>
        <authorList>
            <person name="Wang W."/>
            <person name="Yuan L."/>
        </authorList>
    </citation>
    <scope>NUCLEOTIDE SEQUENCE [LARGE SCALE GENOMIC DNA]</scope>
    <source>
        <strain evidence="4 5">CGMCC 4.4663</strain>
    </source>
</reference>
<dbReference type="Pfam" id="PF20597">
    <property type="entry name" value="pAdhesive_15"/>
    <property type="match status" value="1"/>
</dbReference>
<dbReference type="InterPro" id="IPR026588">
    <property type="entry name" value="Choice_anch_A"/>
</dbReference>
<keyword evidence="5" id="KW-1185">Reference proteome</keyword>
<feature type="domain" description="Choice-of-anchor A" evidence="3">
    <location>
        <begin position="16"/>
        <end position="304"/>
    </location>
</feature>
<keyword evidence="2" id="KW-0472">Membrane</keyword>
<dbReference type="EMBL" id="MSIF01000003">
    <property type="protein sequence ID" value="OLF12297.1"/>
    <property type="molecule type" value="Genomic_DNA"/>
</dbReference>
<evidence type="ECO:0000256" key="2">
    <source>
        <dbReference type="SAM" id="Phobius"/>
    </source>
</evidence>
<feature type="transmembrane region" description="Helical" evidence="2">
    <location>
        <begin position="394"/>
        <end position="417"/>
    </location>
</feature>
<keyword evidence="2" id="KW-1133">Transmembrane helix</keyword>
<dbReference type="NCBIfam" id="TIGR04215">
    <property type="entry name" value="choice_anch_A"/>
    <property type="match status" value="1"/>
</dbReference>
<protein>
    <recommendedName>
        <fullName evidence="3">Choice-of-anchor A domain-containing protein</fullName>
    </recommendedName>
</protein>
<evidence type="ECO:0000259" key="3">
    <source>
        <dbReference type="Pfam" id="PF20597"/>
    </source>
</evidence>
<gene>
    <name evidence="4" type="ORF">BLA60_09965</name>
</gene>
<feature type="compositionally biased region" description="Low complexity" evidence="1">
    <location>
        <begin position="323"/>
        <end position="381"/>
    </location>
</feature>
<name>A0A7Z0WQ16_9PSEU</name>
<sequence length="426" mass="43525">MNPVRPVSPTDADVDPSHHFLVLVEGDGQLYRHEAEGTVLVGGDVSWDGYNVAPKSTPYTVPGEDAPAGLVVLGAIDFAGSTGGQQTLEVTQNTNGYFAGLAGATVVEGGGITYVVPPGGDQNARPAIEVERAQSAESMARDAGFDVPGLFALYRELAGEIAQCANTIELLDQNGDGPWPGAGNATIRLRPGQNVVNATAAQLASVPNLNLAAGSAPLGEATLVVNVPDQGSYDWQMPQLGFQGNANARYILWNLASAGTVTLPVTESDTVWGTVYAPDARLVDLSVGNIEGNVVVRELQHGGSVVAGGPDVDGGEIHDAPFEGTVTPCGTPPTTTTTTTTTGPTTTTEPTTTEPTTTEPTTSEPTTTEPTTTGPVTTTSTAPPPGPGLAQTGFPAGLLVVGGAGLTVVGGVLFAVARRTRRRPAR</sequence>